<gene>
    <name evidence="6" type="ORF">DI536_27470</name>
</gene>
<feature type="chain" id="PRO_5016108700" description="POTRA domain-containing protein" evidence="4">
    <location>
        <begin position="21"/>
        <end position="349"/>
    </location>
</feature>
<evidence type="ECO:0000256" key="2">
    <source>
        <dbReference type="ARBA" id="ARBA00023136"/>
    </source>
</evidence>
<dbReference type="Pfam" id="PF07244">
    <property type="entry name" value="POTRA"/>
    <property type="match status" value="2"/>
</dbReference>
<feature type="signal peptide" evidence="4">
    <location>
        <begin position="1"/>
        <end position="20"/>
    </location>
</feature>
<keyword evidence="4" id="KW-0732">Signal</keyword>
<feature type="domain" description="POTRA" evidence="5">
    <location>
        <begin position="196"/>
        <end position="274"/>
    </location>
</feature>
<proteinExistence type="predicted"/>
<evidence type="ECO:0000256" key="3">
    <source>
        <dbReference type="SAM" id="MobiDB-lite"/>
    </source>
</evidence>
<protein>
    <recommendedName>
        <fullName evidence="5">POTRA domain-containing protein</fullName>
    </recommendedName>
</protein>
<sequence length="349" mass="37644">MKRLLVALVFSACATTGSNAAPPPKPAECPTTEPSTTDDAQLLWTARVEKVCVLGAAPQQAADLQKLVQNREGQQLAPEWLSEELRVFVATGFVREVKAIASPVGQHGAVLTFAVKQYPPVGEVKFVAGGKVNVGPSREAAMKTAWASPIALARVKEDLVDTLHAQGFQLATVETKTTDVAGKTNVEFVIDEGPQDTVKSIEFDGNKRIKEAELKKALRSALNTPWDVNTNVYDEQAIQFVYLEQGMVNASVKASTVRDASTGAVAVRFTIVEGDVFPFGTMKISGEKLGSEKELLAGFDSKPGKTFSRSAVRRDVEKLEARGAYTATPQVTVDPKKKRVDINFVVTPK</sequence>
<comment type="subcellular location">
    <subcellularLocation>
        <location evidence="1">Membrane</location>
    </subcellularLocation>
</comment>
<dbReference type="InterPro" id="IPR034746">
    <property type="entry name" value="POTRA"/>
</dbReference>
<keyword evidence="2" id="KW-0472">Membrane</keyword>
<feature type="region of interest" description="Disordered" evidence="3">
    <location>
        <begin position="17"/>
        <end position="36"/>
    </location>
</feature>
<evidence type="ECO:0000259" key="5">
    <source>
        <dbReference type="PROSITE" id="PS51779"/>
    </source>
</evidence>
<dbReference type="AlphaFoldDB" id="A0A2W5T047"/>
<evidence type="ECO:0000256" key="4">
    <source>
        <dbReference type="SAM" id="SignalP"/>
    </source>
</evidence>
<dbReference type="EMBL" id="QFQP01000031">
    <property type="protein sequence ID" value="PZR07397.1"/>
    <property type="molecule type" value="Genomic_DNA"/>
</dbReference>
<name>A0A2W5T047_9BACT</name>
<evidence type="ECO:0000313" key="7">
    <source>
        <dbReference type="Proteomes" id="UP000249061"/>
    </source>
</evidence>
<dbReference type="Gene3D" id="3.10.20.310">
    <property type="entry name" value="membrane protein fhac"/>
    <property type="match status" value="2"/>
</dbReference>
<organism evidence="6 7">
    <name type="scientific">Archangium gephyra</name>
    <dbReference type="NCBI Taxonomy" id="48"/>
    <lineage>
        <taxon>Bacteria</taxon>
        <taxon>Pseudomonadati</taxon>
        <taxon>Myxococcota</taxon>
        <taxon>Myxococcia</taxon>
        <taxon>Myxococcales</taxon>
        <taxon>Cystobacterineae</taxon>
        <taxon>Archangiaceae</taxon>
        <taxon>Archangium</taxon>
    </lineage>
</organism>
<comment type="caution">
    <text evidence="6">The sequence shown here is derived from an EMBL/GenBank/DDBJ whole genome shotgun (WGS) entry which is preliminary data.</text>
</comment>
<accession>A0A2W5T047</accession>
<dbReference type="InterPro" id="IPR010827">
    <property type="entry name" value="BamA/TamA_POTRA"/>
</dbReference>
<dbReference type="Proteomes" id="UP000249061">
    <property type="component" value="Unassembled WGS sequence"/>
</dbReference>
<reference evidence="6 7" key="1">
    <citation type="submission" date="2017-08" db="EMBL/GenBank/DDBJ databases">
        <title>Infants hospitalized years apart are colonized by the same room-sourced microbial strains.</title>
        <authorList>
            <person name="Brooks B."/>
            <person name="Olm M.R."/>
            <person name="Firek B.A."/>
            <person name="Baker R."/>
            <person name="Thomas B.C."/>
            <person name="Morowitz M.J."/>
            <person name="Banfield J.F."/>
        </authorList>
    </citation>
    <scope>NUCLEOTIDE SEQUENCE [LARGE SCALE GENOMIC DNA]</scope>
    <source>
        <strain evidence="6">S2_003_000_R2_14</strain>
    </source>
</reference>
<evidence type="ECO:0000313" key="6">
    <source>
        <dbReference type="EMBL" id="PZR07397.1"/>
    </source>
</evidence>
<evidence type="ECO:0000256" key="1">
    <source>
        <dbReference type="ARBA" id="ARBA00004370"/>
    </source>
</evidence>
<dbReference type="GO" id="GO:0019867">
    <property type="term" value="C:outer membrane"/>
    <property type="evidence" value="ECO:0007669"/>
    <property type="project" value="InterPro"/>
</dbReference>
<dbReference type="PROSITE" id="PS51779">
    <property type="entry name" value="POTRA"/>
    <property type="match status" value="1"/>
</dbReference>